<evidence type="ECO:0000259" key="1">
    <source>
        <dbReference type="Pfam" id="PF00485"/>
    </source>
</evidence>
<dbReference type="SUPFAM" id="SSF52540">
    <property type="entry name" value="P-loop containing nucleoside triphosphate hydrolases"/>
    <property type="match status" value="1"/>
</dbReference>
<feature type="domain" description="Phosphoribulokinase/uridine kinase" evidence="1">
    <location>
        <begin position="81"/>
        <end position="156"/>
    </location>
</feature>
<reference evidence="2 3" key="1">
    <citation type="submission" date="2020-08" db="EMBL/GenBank/DDBJ databases">
        <title>Sequencing the genomes of 1000 actinobacteria strains.</title>
        <authorList>
            <person name="Klenk H.-P."/>
        </authorList>
    </citation>
    <scope>NUCLEOTIDE SEQUENCE [LARGE SCALE GENOMIC DNA]</scope>
    <source>
        <strain evidence="2 3">DSM 105498</strain>
    </source>
</reference>
<dbReference type="Gene3D" id="3.40.50.300">
    <property type="entry name" value="P-loop containing nucleotide triphosphate hydrolases"/>
    <property type="match status" value="1"/>
</dbReference>
<dbReference type="AlphaFoldDB" id="A0A7W4Z422"/>
<dbReference type="RefSeq" id="WP_343057967.1">
    <property type="nucleotide sequence ID" value="NZ_JACHWR010000003.1"/>
</dbReference>
<keyword evidence="3" id="KW-1185">Reference proteome</keyword>
<evidence type="ECO:0000313" key="2">
    <source>
        <dbReference type="EMBL" id="MBB3044431.1"/>
    </source>
</evidence>
<dbReference type="GO" id="GO:0016301">
    <property type="term" value="F:kinase activity"/>
    <property type="evidence" value="ECO:0007669"/>
    <property type="project" value="UniProtKB-KW"/>
</dbReference>
<comment type="caution">
    <text evidence="2">The sequence shown here is derived from an EMBL/GenBank/DDBJ whole genome shotgun (WGS) entry which is preliminary data.</text>
</comment>
<keyword evidence="2" id="KW-0418">Kinase</keyword>
<keyword evidence="2" id="KW-0808">Transferase</keyword>
<dbReference type="EMBL" id="JACHWR010000003">
    <property type="protein sequence ID" value="MBB3044431.1"/>
    <property type="molecule type" value="Genomic_DNA"/>
</dbReference>
<organism evidence="2 3">
    <name type="scientific">Nocardioides soli</name>
    <dbReference type="NCBI Taxonomy" id="1036020"/>
    <lineage>
        <taxon>Bacteria</taxon>
        <taxon>Bacillati</taxon>
        <taxon>Actinomycetota</taxon>
        <taxon>Actinomycetes</taxon>
        <taxon>Propionibacteriales</taxon>
        <taxon>Nocardioidaceae</taxon>
        <taxon>Nocardioides</taxon>
    </lineage>
</organism>
<dbReference type="Proteomes" id="UP000589626">
    <property type="component" value="Unassembled WGS sequence"/>
</dbReference>
<dbReference type="InterPro" id="IPR027417">
    <property type="entry name" value="P-loop_NTPase"/>
</dbReference>
<name>A0A7W4Z422_9ACTN</name>
<sequence>MASSAPLGRRAEEPPVVRVLELARSRPPTLGAGRLVCLDGQAGSGKTTLADALAELAGDAVVVRMDDLFDGWSGLASVGAQLESLLRPLADGRPGSYRRYDWLRGEYAETVTVSPVPLLILDGVGSGSRQVADLATVLVWLEAPRDVRMRRGIERDGDAFAPYWEQWAAAEAEHFAEHCTRERADLRFAT</sequence>
<dbReference type="Pfam" id="PF00485">
    <property type="entry name" value="PRK"/>
    <property type="match status" value="1"/>
</dbReference>
<protein>
    <submittedName>
        <fullName evidence="2">Uridine kinase</fullName>
    </submittedName>
</protein>
<dbReference type="InterPro" id="IPR006083">
    <property type="entry name" value="PRK/URK"/>
</dbReference>
<evidence type="ECO:0000313" key="3">
    <source>
        <dbReference type="Proteomes" id="UP000589626"/>
    </source>
</evidence>
<dbReference type="GO" id="GO:0005524">
    <property type="term" value="F:ATP binding"/>
    <property type="evidence" value="ECO:0007669"/>
    <property type="project" value="InterPro"/>
</dbReference>
<accession>A0A7W4Z422</accession>
<proteinExistence type="predicted"/>
<gene>
    <name evidence="2" type="ORF">FHU40_004268</name>
</gene>